<dbReference type="Gene3D" id="1.25.10.10">
    <property type="entry name" value="Leucine-rich Repeat Variant"/>
    <property type="match status" value="1"/>
</dbReference>
<evidence type="ECO:0000256" key="5">
    <source>
        <dbReference type="ARBA" id="ARBA00022490"/>
    </source>
</evidence>
<dbReference type="FunCoup" id="A0A0D2VIK2">
    <property type="interactions" value="743"/>
</dbReference>
<evidence type="ECO:0000313" key="11">
    <source>
        <dbReference type="EMBL" id="KJE89817.1"/>
    </source>
</evidence>
<dbReference type="InParanoid" id="A0A0D2VIK2"/>
<dbReference type="PROSITE" id="PS50166">
    <property type="entry name" value="IMPORTIN_B_NT"/>
    <property type="match status" value="1"/>
</dbReference>
<dbReference type="InterPro" id="IPR005043">
    <property type="entry name" value="XPO2_C"/>
</dbReference>
<dbReference type="InterPro" id="IPR011989">
    <property type="entry name" value="ARM-like"/>
</dbReference>
<proteinExistence type="inferred from homology"/>
<evidence type="ECO:0000256" key="9">
    <source>
        <dbReference type="SAM" id="Phobius"/>
    </source>
</evidence>
<evidence type="ECO:0000256" key="7">
    <source>
        <dbReference type="ARBA" id="ARBA00023242"/>
    </source>
</evidence>
<dbReference type="SUPFAM" id="SSF48371">
    <property type="entry name" value="ARM repeat"/>
    <property type="match status" value="1"/>
</dbReference>
<evidence type="ECO:0000259" key="10">
    <source>
        <dbReference type="PROSITE" id="PS50166"/>
    </source>
</evidence>
<evidence type="ECO:0000256" key="6">
    <source>
        <dbReference type="ARBA" id="ARBA00022927"/>
    </source>
</evidence>
<dbReference type="GO" id="GO:0005049">
    <property type="term" value="F:nuclear export signal receptor activity"/>
    <property type="evidence" value="ECO:0007669"/>
    <property type="project" value="TreeGrafter"/>
</dbReference>
<evidence type="ECO:0000256" key="2">
    <source>
        <dbReference type="ARBA" id="ARBA00004496"/>
    </source>
</evidence>
<dbReference type="InterPro" id="IPR016024">
    <property type="entry name" value="ARM-type_fold"/>
</dbReference>
<dbReference type="Pfam" id="PF03378">
    <property type="entry name" value="CAS_CSE1"/>
    <property type="match status" value="1"/>
</dbReference>
<evidence type="ECO:0000313" key="12">
    <source>
        <dbReference type="Proteomes" id="UP000008743"/>
    </source>
</evidence>
<protein>
    <recommendedName>
        <fullName evidence="10">Importin N-terminal domain-containing protein</fullName>
    </recommendedName>
</protein>
<keyword evidence="9" id="KW-0472">Membrane</keyword>
<dbReference type="InterPro" id="IPR013713">
    <property type="entry name" value="XPO2_central"/>
</dbReference>
<keyword evidence="6" id="KW-0653">Protein transport</keyword>
<dbReference type="AlphaFoldDB" id="A0A0D2VIK2"/>
<dbReference type="PANTHER" id="PTHR10997:SF8">
    <property type="entry name" value="EXPORTIN-2"/>
    <property type="match status" value="1"/>
</dbReference>
<dbReference type="PANTHER" id="PTHR10997">
    <property type="entry name" value="IMPORTIN-7, 8, 11"/>
    <property type="match status" value="1"/>
</dbReference>
<organism evidence="11 12">
    <name type="scientific">Capsaspora owczarzaki (strain ATCC 30864)</name>
    <dbReference type="NCBI Taxonomy" id="595528"/>
    <lineage>
        <taxon>Eukaryota</taxon>
        <taxon>Filasterea</taxon>
        <taxon>Capsaspora</taxon>
    </lineage>
</organism>
<comment type="subcellular location">
    <subcellularLocation>
        <location evidence="2">Cytoplasm</location>
    </subcellularLocation>
    <subcellularLocation>
        <location evidence="1">Nucleus</location>
    </subcellularLocation>
</comment>
<evidence type="ECO:0000256" key="1">
    <source>
        <dbReference type="ARBA" id="ARBA00004123"/>
    </source>
</evidence>
<accession>A0A0D2VIK2</accession>
<dbReference type="EMBL" id="KE346361">
    <property type="protein sequence ID" value="KJE89817.1"/>
    <property type="molecule type" value="Genomic_DNA"/>
</dbReference>
<dbReference type="GO" id="GO:0006611">
    <property type="term" value="P:protein export from nucleus"/>
    <property type="evidence" value="ECO:0007669"/>
    <property type="project" value="TreeGrafter"/>
</dbReference>
<dbReference type="SMART" id="SM00913">
    <property type="entry name" value="IBN_N"/>
    <property type="match status" value="1"/>
</dbReference>
<dbReference type="PhylomeDB" id="A0A0D2VIK2"/>
<dbReference type="Pfam" id="PF08506">
    <property type="entry name" value="Cse1"/>
    <property type="match status" value="1"/>
</dbReference>
<keyword evidence="5" id="KW-0963">Cytoplasm</keyword>
<feature type="region of interest" description="Disordered" evidence="8">
    <location>
        <begin position="1033"/>
        <end position="1060"/>
    </location>
</feature>
<feature type="domain" description="Importin N-terminal" evidence="10">
    <location>
        <begin position="23"/>
        <end position="98"/>
    </location>
</feature>
<dbReference type="GO" id="GO:0006606">
    <property type="term" value="P:protein import into nucleus"/>
    <property type="evidence" value="ECO:0007669"/>
    <property type="project" value="TreeGrafter"/>
</dbReference>
<keyword evidence="4" id="KW-0813">Transport</keyword>
<dbReference type="Proteomes" id="UP000008743">
    <property type="component" value="Unassembled WGS sequence"/>
</dbReference>
<name>A0A0D2VIK2_CAPO3</name>
<dbReference type="GO" id="GO:0005635">
    <property type="term" value="C:nuclear envelope"/>
    <property type="evidence" value="ECO:0007669"/>
    <property type="project" value="TreeGrafter"/>
</dbReference>
<keyword evidence="9" id="KW-0812">Transmembrane</keyword>
<dbReference type="GO" id="GO:0031267">
    <property type="term" value="F:small GTPase binding"/>
    <property type="evidence" value="ECO:0007669"/>
    <property type="project" value="InterPro"/>
</dbReference>
<dbReference type="eggNOG" id="KOG1992">
    <property type="taxonomic scope" value="Eukaryota"/>
</dbReference>
<dbReference type="RefSeq" id="XP_011270072.1">
    <property type="nucleotide sequence ID" value="XM_011271770.1"/>
</dbReference>
<comment type="similarity">
    <text evidence="3">Belongs to the XPO2/CSE1 family.</text>
</comment>
<gene>
    <name evidence="11" type="ORF">CAOG_008490</name>
</gene>
<sequence length="1082" mass="121154">MSLADIVAQALQMILQRETVAEGTQVLQQNESQPGFCPTLLQIAATQYDAAPGIAQAAAIQLKNCIRKNWDVQVETVSLIADADREVIKTSLLNAAMATPSRVQAQLVEAIGLVAWVDFPDNWPQLLPAVVELLNQSEDIVVLSMLITLVDRLCEHYKSELACPELSQEFKYVVDHMAQPLLTLATRIHVAATNSIAAGASRAALLPIITLLRDISRVWYVLNYLDLPEYFEDHMSEWMTLFRDQLAFNTQVYGSDDEDEASPLEELKAQIFTNVTHYVKNGEESFTPLAPTFITATWEVLSTLTPELKNDELVSQGIAFFKNVVGVPSLTAEFQPILAQVCEHIIIPSMRLRELDIEKFQHEPLEFILHDFEGSDAASPRRSASELLRVVVTAYGETVHTYMMQFISQMINSYASNPAQNWLNKDAAVYAYLSISVQGSTVDHGATIVSPLSDVPSFFAQHVLPDLTTAGVHPVLVANALKFVVSFRKQLDSMVREIVPTILVLIKNESVVVYSYAAVCFERILFSGVLHREALQPHLQSALQNIFEMLATESGSTSEFLMRALMRVIHIAKDDLLSSMVIIVSRLGEMIVAISKSVNRPLFAHYLFESLAAAIRNTCGPDPNNVRAFADVVFPPFREVLGNFVEDIIPYVFQILALLLDLHPQPISDAFIELLPGIVAPPLWENQGTLHCNIPAVNRCLVGFISKCPDRVSEQIMPVLGVFQRLIASKSFDTEGFRLLSAVIEFLPTSVWLPSLTQIYSLLFERLMRSKTASFVREFLVFNSLLIGLHGTETFVSTVSAIQDNLVGMVVTSLYIPESNNVQGQIERKTVAFGLAKLLSEFAPLVSEPESWVAAMKTLLELYGADAGVNRNEKAPEEMELVTEYHAQYSKLSFASLAQRDPLAQHDAGAVIRSFLQSRVDLHPHRDYEENHYSQRYETTYVEVSFIKQAFSNLVSFLEHYGYFVVLAGFLAYFAFRAAQRFMAERQVTHVQQVIDVDKFHEARKRQQEQHQAITAAKQLELAKRQEEVRAKKLATTASRGSEGQETRRRGSQTTSRRSRRLLLGFHKAVPLEAQVSCRRSE</sequence>
<feature type="transmembrane region" description="Helical" evidence="9">
    <location>
        <begin position="960"/>
        <end position="976"/>
    </location>
</feature>
<dbReference type="OrthoDB" id="3268246at2759"/>
<reference evidence="12" key="1">
    <citation type="submission" date="2011-02" db="EMBL/GenBank/DDBJ databases">
        <title>The Genome Sequence of Capsaspora owczarzaki ATCC 30864.</title>
        <authorList>
            <person name="Russ C."/>
            <person name="Cuomo C."/>
            <person name="Burger G."/>
            <person name="Gray M.W."/>
            <person name="Holland P.W.H."/>
            <person name="King N."/>
            <person name="Lang F.B.F."/>
            <person name="Roger A.J."/>
            <person name="Ruiz-Trillo I."/>
            <person name="Young S.K."/>
            <person name="Zeng Q."/>
            <person name="Gargeya S."/>
            <person name="Alvarado L."/>
            <person name="Berlin A."/>
            <person name="Chapman S.B."/>
            <person name="Chen Z."/>
            <person name="Freedman E."/>
            <person name="Gellesch M."/>
            <person name="Goldberg J."/>
            <person name="Griggs A."/>
            <person name="Gujja S."/>
            <person name="Heilman E."/>
            <person name="Heiman D."/>
            <person name="Howarth C."/>
            <person name="Mehta T."/>
            <person name="Neiman D."/>
            <person name="Pearson M."/>
            <person name="Roberts A."/>
            <person name="Saif S."/>
            <person name="Shea T."/>
            <person name="Shenoy N."/>
            <person name="Sisk P."/>
            <person name="Stolte C."/>
            <person name="Sykes S."/>
            <person name="White J."/>
            <person name="Yandava C."/>
            <person name="Haas B."/>
            <person name="Nusbaum C."/>
            <person name="Birren B."/>
        </authorList>
    </citation>
    <scope>NUCLEOTIDE SEQUENCE</scope>
    <source>
        <strain evidence="12">ATCC 30864</strain>
    </source>
</reference>
<evidence type="ECO:0000256" key="4">
    <source>
        <dbReference type="ARBA" id="ARBA00022448"/>
    </source>
</evidence>
<dbReference type="GO" id="GO:0005829">
    <property type="term" value="C:cytosol"/>
    <property type="evidence" value="ECO:0007669"/>
    <property type="project" value="TreeGrafter"/>
</dbReference>
<keyword evidence="12" id="KW-1185">Reference proteome</keyword>
<keyword evidence="9" id="KW-1133">Transmembrane helix</keyword>
<evidence type="ECO:0000256" key="3">
    <source>
        <dbReference type="ARBA" id="ARBA00008669"/>
    </source>
</evidence>
<dbReference type="InterPro" id="IPR001494">
    <property type="entry name" value="Importin-beta_N"/>
</dbReference>
<evidence type="ECO:0000256" key="8">
    <source>
        <dbReference type="SAM" id="MobiDB-lite"/>
    </source>
</evidence>
<dbReference type="Pfam" id="PF03810">
    <property type="entry name" value="IBN_N"/>
    <property type="match status" value="1"/>
</dbReference>
<dbReference type="STRING" id="595528.A0A0D2VIK2"/>
<keyword evidence="7" id="KW-0539">Nucleus</keyword>